<dbReference type="Pfam" id="PF13947">
    <property type="entry name" value="GUB_WAK_bind"/>
    <property type="match status" value="1"/>
</dbReference>
<comment type="subcellular location">
    <subcellularLocation>
        <location evidence="1">Membrane</location>
        <topology evidence="1">Single-pass membrane protein</topology>
    </subcellularLocation>
</comment>
<feature type="domain" description="Wall-associated receptor kinase galacturonan-binding" evidence="8">
    <location>
        <begin position="48"/>
        <end position="112"/>
    </location>
</feature>
<gene>
    <name evidence="10" type="ORF">FPE_LOCUS5843</name>
</gene>
<evidence type="ECO:0000256" key="6">
    <source>
        <dbReference type="ARBA" id="ARBA00048679"/>
    </source>
</evidence>
<comment type="catalytic activity">
    <reaction evidence="5">
        <text>L-threonyl-[protein] + ATP = O-phospho-L-threonyl-[protein] + ADP + H(+)</text>
        <dbReference type="Rhea" id="RHEA:46608"/>
        <dbReference type="Rhea" id="RHEA-COMP:11060"/>
        <dbReference type="Rhea" id="RHEA-COMP:11605"/>
        <dbReference type="ChEBI" id="CHEBI:15378"/>
        <dbReference type="ChEBI" id="CHEBI:30013"/>
        <dbReference type="ChEBI" id="CHEBI:30616"/>
        <dbReference type="ChEBI" id="CHEBI:61977"/>
        <dbReference type="ChEBI" id="CHEBI:456216"/>
        <dbReference type="EC" id="2.7.11.1"/>
    </reaction>
</comment>
<evidence type="ECO:0000313" key="11">
    <source>
        <dbReference type="Proteomes" id="UP000834106"/>
    </source>
</evidence>
<organism evidence="10 11">
    <name type="scientific">Fraxinus pennsylvanica</name>
    <dbReference type="NCBI Taxonomy" id="56036"/>
    <lineage>
        <taxon>Eukaryota</taxon>
        <taxon>Viridiplantae</taxon>
        <taxon>Streptophyta</taxon>
        <taxon>Embryophyta</taxon>
        <taxon>Tracheophyta</taxon>
        <taxon>Spermatophyta</taxon>
        <taxon>Magnoliopsida</taxon>
        <taxon>eudicotyledons</taxon>
        <taxon>Gunneridae</taxon>
        <taxon>Pentapetalae</taxon>
        <taxon>asterids</taxon>
        <taxon>lamiids</taxon>
        <taxon>Lamiales</taxon>
        <taxon>Oleaceae</taxon>
        <taxon>Oleeae</taxon>
        <taxon>Fraxinus</taxon>
    </lineage>
</organism>
<dbReference type="GO" id="GO:0016020">
    <property type="term" value="C:membrane"/>
    <property type="evidence" value="ECO:0007669"/>
    <property type="project" value="UniProtKB-SubCell"/>
</dbReference>
<reference evidence="10" key="1">
    <citation type="submission" date="2023-05" db="EMBL/GenBank/DDBJ databases">
        <authorList>
            <person name="Huff M."/>
        </authorList>
    </citation>
    <scope>NUCLEOTIDE SEQUENCE</scope>
</reference>
<evidence type="ECO:0000259" key="8">
    <source>
        <dbReference type="Pfam" id="PF13947"/>
    </source>
</evidence>
<dbReference type="GO" id="GO:0030247">
    <property type="term" value="F:polysaccharide binding"/>
    <property type="evidence" value="ECO:0007669"/>
    <property type="project" value="InterPro"/>
</dbReference>
<dbReference type="GO" id="GO:0004674">
    <property type="term" value="F:protein serine/threonine kinase activity"/>
    <property type="evidence" value="ECO:0007669"/>
    <property type="project" value="UniProtKB-EC"/>
</dbReference>
<evidence type="ECO:0000259" key="9">
    <source>
        <dbReference type="Pfam" id="PF14380"/>
    </source>
</evidence>
<dbReference type="EMBL" id="OU503038">
    <property type="protein sequence ID" value="CAI9758413.1"/>
    <property type="molecule type" value="Genomic_DNA"/>
</dbReference>
<accession>A0AAD2DN98</accession>
<evidence type="ECO:0000256" key="2">
    <source>
        <dbReference type="ARBA" id="ARBA00012513"/>
    </source>
</evidence>
<evidence type="ECO:0000256" key="7">
    <source>
        <dbReference type="SAM" id="SignalP"/>
    </source>
</evidence>
<dbReference type="InterPro" id="IPR025287">
    <property type="entry name" value="WAK_GUB"/>
</dbReference>
<dbReference type="AlphaFoldDB" id="A0AAD2DN98"/>
<keyword evidence="4" id="KW-0325">Glycoprotein</keyword>
<dbReference type="PANTHER" id="PTHR33138">
    <property type="entry name" value="OS01G0690200 PROTEIN"/>
    <property type="match status" value="1"/>
</dbReference>
<dbReference type="PANTHER" id="PTHR33138:SF11">
    <property type="entry name" value="KINASE-LIKE PROTEIN"/>
    <property type="match status" value="1"/>
</dbReference>
<feature type="signal peptide" evidence="7">
    <location>
        <begin position="1"/>
        <end position="39"/>
    </location>
</feature>
<comment type="catalytic activity">
    <reaction evidence="6">
        <text>L-seryl-[protein] + ATP = O-phospho-L-seryl-[protein] + ADP + H(+)</text>
        <dbReference type="Rhea" id="RHEA:17989"/>
        <dbReference type="Rhea" id="RHEA-COMP:9863"/>
        <dbReference type="Rhea" id="RHEA-COMP:11604"/>
        <dbReference type="ChEBI" id="CHEBI:15378"/>
        <dbReference type="ChEBI" id="CHEBI:29999"/>
        <dbReference type="ChEBI" id="CHEBI:30616"/>
        <dbReference type="ChEBI" id="CHEBI:83421"/>
        <dbReference type="ChEBI" id="CHEBI:456216"/>
        <dbReference type="EC" id="2.7.11.1"/>
    </reaction>
</comment>
<name>A0AAD2DN98_9LAMI</name>
<keyword evidence="3 7" id="KW-0732">Signal</keyword>
<evidence type="ECO:0000256" key="4">
    <source>
        <dbReference type="ARBA" id="ARBA00023180"/>
    </source>
</evidence>
<keyword evidence="11" id="KW-1185">Reference proteome</keyword>
<feature type="domain" description="Wall-associated receptor kinase C-terminal" evidence="9">
    <location>
        <begin position="180"/>
        <end position="251"/>
    </location>
</feature>
<evidence type="ECO:0000313" key="10">
    <source>
        <dbReference type="EMBL" id="CAI9758413.1"/>
    </source>
</evidence>
<dbReference type="EC" id="2.7.11.1" evidence="2"/>
<evidence type="ECO:0000256" key="5">
    <source>
        <dbReference type="ARBA" id="ARBA00047899"/>
    </source>
</evidence>
<feature type="chain" id="PRO_5042251648" description="non-specific serine/threonine protein kinase" evidence="7">
    <location>
        <begin position="40"/>
        <end position="309"/>
    </location>
</feature>
<dbReference type="Proteomes" id="UP000834106">
    <property type="component" value="Chromosome 3"/>
</dbReference>
<protein>
    <recommendedName>
        <fullName evidence="2">non-specific serine/threonine protein kinase</fullName>
        <ecNumber evidence="2">2.7.11.1</ecNumber>
    </recommendedName>
</protein>
<sequence>MFPNSHDTKMKSQFLSTKPLPICFCTVLFLFHLITPLSGDENEQYKSCGNLFNCGKITGIHYPFWGNNRPRECGYPGLKLECENDTTIIETETLKYRVLDINQDTQVLRITRMDISTDICGAKFVNTILDSELFEYASAYMNLTFHYGCPPPIFPFPNQFDCPVKGTTNRNGYVEMGTLLSESMCHASLVVPTSYNSFGNLKGLPNLLDLVREGFEVRCKVDISACRSCENSGGRCGYDLASNQFICLCQNQPPGSAVCKGSPFLTGNTTQPSPAGMGSSESSRSGAFVLQLHIISSQFYVGLNNVRTN</sequence>
<dbReference type="Pfam" id="PF14380">
    <property type="entry name" value="WAK_assoc"/>
    <property type="match status" value="1"/>
</dbReference>
<proteinExistence type="predicted"/>
<evidence type="ECO:0000256" key="3">
    <source>
        <dbReference type="ARBA" id="ARBA00022729"/>
    </source>
</evidence>
<evidence type="ECO:0000256" key="1">
    <source>
        <dbReference type="ARBA" id="ARBA00004167"/>
    </source>
</evidence>
<dbReference type="InterPro" id="IPR032872">
    <property type="entry name" value="WAK_assoc_C"/>
</dbReference>